<evidence type="ECO:0000256" key="4">
    <source>
        <dbReference type="SAM" id="MobiDB-lite"/>
    </source>
</evidence>
<feature type="compositionally biased region" description="Acidic residues" evidence="4">
    <location>
        <begin position="79"/>
        <end position="90"/>
    </location>
</feature>
<feature type="compositionally biased region" description="Low complexity" evidence="4">
    <location>
        <begin position="264"/>
        <end position="280"/>
    </location>
</feature>
<feature type="compositionally biased region" description="Basic residues" evidence="4">
    <location>
        <begin position="158"/>
        <end position="169"/>
    </location>
</feature>
<dbReference type="GO" id="GO:0003723">
    <property type="term" value="F:RNA binding"/>
    <property type="evidence" value="ECO:0007669"/>
    <property type="project" value="TreeGrafter"/>
</dbReference>
<feature type="compositionally biased region" description="Basic and acidic residues" evidence="4">
    <location>
        <begin position="477"/>
        <end position="488"/>
    </location>
</feature>
<evidence type="ECO:0008006" key="9">
    <source>
        <dbReference type="Google" id="ProtNLM"/>
    </source>
</evidence>
<dbReference type="STRING" id="1432307.W9CFD1"/>
<feature type="compositionally biased region" description="Basic and acidic residues" evidence="4">
    <location>
        <begin position="319"/>
        <end position="334"/>
    </location>
</feature>
<comment type="similarity">
    <text evidence="2">Belongs to the SURF6 family.</text>
</comment>
<evidence type="ECO:0000256" key="2">
    <source>
        <dbReference type="ARBA" id="ARBA00005904"/>
    </source>
</evidence>
<dbReference type="HOGENOM" id="CLU_018300_1_1_1"/>
<feature type="compositionally biased region" description="Gly residues" evidence="4">
    <location>
        <begin position="537"/>
        <end position="546"/>
    </location>
</feature>
<dbReference type="PANTHER" id="PTHR14369:SF0">
    <property type="entry name" value="SURFEIT LOCUS PROTEIN 6"/>
    <property type="match status" value="1"/>
</dbReference>
<proteinExistence type="inferred from homology"/>
<dbReference type="OrthoDB" id="444809at2759"/>
<dbReference type="Pfam" id="PF15459">
    <property type="entry name" value="RRP14"/>
    <property type="match status" value="1"/>
</dbReference>
<evidence type="ECO:0000259" key="5">
    <source>
        <dbReference type="Pfam" id="PF04935"/>
    </source>
</evidence>
<gene>
    <name evidence="7" type="ORF">SBOR_4188</name>
</gene>
<sequence length="546" mass="60227">MAESTLQDRLREHAEAFDGLLSLIPAKYYYAEDTTDQWKKKKQTKQEAAAARRAKLDPDSAKTAKDVMDERAKKRKLEESEDMEDGSEVEGIEKELPKQGLKKAVEKSAKKLKTDTESTKATPKSAALKGSTAKKDQNPEEEAARLEKRNQKEEQKKAKVAKKTAKQKTKKEEAAKQVVELPTEDIPASELTTKDKVADEDLSKEASTTKVPTKKSSEHEIAADEEPEQDAEIGHFEAEGLEEPESSKSSPPSSTFSAPNEDATSGGTSTSSTIPPTTTPKHITLPADPEILRSRLAARIEALRAARKASNPDGTPVRNRQELMEQRRKKEEQRRAHKKELRLQAKIDEEARREVALVSARSSPAGSLLSPLIRSPENNFAFGRVAFGDGQGLNEDLTELKSIPKKKGPQDVNSALAAAAKKQSRLEGMDTDKREGIEEKERWLIAKKRVNGEKVRDDRSLLKKTLKRKESQKKKSAKEWGERIDGVKKVGAMKQKKREENLKTRREGKGGKGKKGGKGGKPAGGATKKKSRPGFEGSFGGGGKKK</sequence>
<feature type="domain" description="Ribosomal RNA-processing protein 14/surfeit locus protein 6 C-terminal" evidence="5">
    <location>
        <begin position="321"/>
        <end position="515"/>
    </location>
</feature>
<feature type="compositionally biased region" description="Basic and acidic residues" evidence="4">
    <location>
        <begin position="497"/>
        <end position="510"/>
    </location>
</feature>
<evidence type="ECO:0000313" key="7">
    <source>
        <dbReference type="EMBL" id="ESZ95447.1"/>
    </source>
</evidence>
<feature type="domain" description="Ribosomal RNA-processing protein 14 N-terminal" evidence="6">
    <location>
        <begin position="9"/>
        <end position="59"/>
    </location>
</feature>
<keyword evidence="3" id="KW-0539">Nucleus</keyword>
<dbReference type="InterPro" id="IPR029190">
    <property type="entry name" value="Rrp14/SURF6_C"/>
</dbReference>
<evidence type="ECO:0000256" key="1">
    <source>
        <dbReference type="ARBA" id="ARBA00004123"/>
    </source>
</evidence>
<comment type="subcellular location">
    <subcellularLocation>
        <location evidence="1">Nucleus</location>
    </subcellularLocation>
</comment>
<evidence type="ECO:0000259" key="6">
    <source>
        <dbReference type="Pfam" id="PF15459"/>
    </source>
</evidence>
<dbReference type="EMBL" id="AYSA01000186">
    <property type="protein sequence ID" value="ESZ95447.1"/>
    <property type="molecule type" value="Genomic_DNA"/>
</dbReference>
<dbReference type="GO" id="GO:0042274">
    <property type="term" value="P:ribosomal small subunit biogenesis"/>
    <property type="evidence" value="ECO:0007669"/>
    <property type="project" value="TreeGrafter"/>
</dbReference>
<dbReference type="PANTHER" id="PTHR14369">
    <property type="entry name" value="SURFEIT LOCUS PROTEIN 6"/>
    <property type="match status" value="1"/>
</dbReference>
<feature type="region of interest" description="Disordered" evidence="4">
    <location>
        <begin position="404"/>
        <end position="433"/>
    </location>
</feature>
<feature type="region of interest" description="Disordered" evidence="4">
    <location>
        <begin position="466"/>
        <end position="546"/>
    </location>
</feature>
<feature type="compositionally biased region" description="Basic and acidic residues" evidence="4">
    <location>
        <begin position="424"/>
        <end position="433"/>
    </location>
</feature>
<keyword evidence="8" id="KW-1185">Reference proteome</keyword>
<protein>
    <recommendedName>
        <fullName evidence="9">Ribosomal RNA-processing protein 14/surfeit locus protein 6 C-terminal domain-containing protein</fullName>
    </recommendedName>
</protein>
<feature type="compositionally biased region" description="Basic and acidic residues" evidence="4">
    <location>
        <begin position="91"/>
        <end position="118"/>
    </location>
</feature>
<evidence type="ECO:0000256" key="3">
    <source>
        <dbReference type="ARBA" id="ARBA00023242"/>
    </source>
</evidence>
<feature type="compositionally biased region" description="Basic and acidic residues" evidence="4">
    <location>
        <begin position="192"/>
        <end position="204"/>
    </location>
</feature>
<comment type="caution">
    <text evidence="7">The sequence shown here is derived from an EMBL/GenBank/DDBJ whole genome shotgun (WGS) entry which is preliminary data.</text>
</comment>
<name>W9CFD1_SCLBF</name>
<dbReference type="GO" id="GO:0003677">
    <property type="term" value="F:DNA binding"/>
    <property type="evidence" value="ECO:0007669"/>
    <property type="project" value="TreeGrafter"/>
</dbReference>
<feature type="region of interest" description="Disordered" evidence="4">
    <location>
        <begin position="35"/>
        <end position="290"/>
    </location>
</feature>
<organism evidence="7 8">
    <name type="scientific">Sclerotinia borealis (strain F-4128)</name>
    <dbReference type="NCBI Taxonomy" id="1432307"/>
    <lineage>
        <taxon>Eukaryota</taxon>
        <taxon>Fungi</taxon>
        <taxon>Dikarya</taxon>
        <taxon>Ascomycota</taxon>
        <taxon>Pezizomycotina</taxon>
        <taxon>Leotiomycetes</taxon>
        <taxon>Helotiales</taxon>
        <taxon>Sclerotiniaceae</taxon>
        <taxon>Sclerotinia</taxon>
    </lineage>
</organism>
<dbReference type="AlphaFoldDB" id="W9CFD1"/>
<dbReference type="GO" id="GO:0005730">
    <property type="term" value="C:nucleolus"/>
    <property type="evidence" value="ECO:0007669"/>
    <property type="project" value="TreeGrafter"/>
</dbReference>
<feature type="compositionally biased region" description="Basic and acidic residues" evidence="4">
    <location>
        <begin position="133"/>
        <end position="157"/>
    </location>
</feature>
<feature type="compositionally biased region" description="Basic and acidic residues" evidence="4">
    <location>
        <begin position="54"/>
        <end position="78"/>
    </location>
</feature>
<dbReference type="InterPro" id="IPR029188">
    <property type="entry name" value="Rrp14_N"/>
</dbReference>
<feature type="region of interest" description="Disordered" evidence="4">
    <location>
        <begin position="303"/>
        <end position="341"/>
    </location>
</feature>
<feature type="compositionally biased region" description="Basic residues" evidence="4">
    <location>
        <begin position="466"/>
        <end position="476"/>
    </location>
</feature>
<dbReference type="GO" id="GO:0042273">
    <property type="term" value="P:ribosomal large subunit biogenesis"/>
    <property type="evidence" value="ECO:0007669"/>
    <property type="project" value="TreeGrafter"/>
</dbReference>
<reference evidence="7 8" key="1">
    <citation type="journal article" date="2014" name="Genome Announc.">
        <title>Draft genome sequence of Sclerotinia borealis, a psychrophilic plant pathogenic fungus.</title>
        <authorList>
            <person name="Mardanov A.V."/>
            <person name="Beletsky A.V."/>
            <person name="Kadnikov V.V."/>
            <person name="Ignatov A.N."/>
            <person name="Ravin N.V."/>
        </authorList>
    </citation>
    <scope>NUCLEOTIDE SEQUENCE [LARGE SCALE GENOMIC DNA]</scope>
    <source>
        <strain evidence="8">F-4157</strain>
    </source>
</reference>
<dbReference type="Pfam" id="PF04935">
    <property type="entry name" value="SURF6"/>
    <property type="match status" value="1"/>
</dbReference>
<dbReference type="InterPro" id="IPR007019">
    <property type="entry name" value="SURF6"/>
</dbReference>
<dbReference type="Proteomes" id="UP000019487">
    <property type="component" value="Unassembled WGS sequence"/>
</dbReference>
<accession>W9CFD1</accession>
<evidence type="ECO:0000313" key="8">
    <source>
        <dbReference type="Proteomes" id="UP000019487"/>
    </source>
</evidence>